<gene>
    <name evidence="2" type="ORF">N7496_010455</name>
</gene>
<feature type="compositionally biased region" description="Polar residues" evidence="1">
    <location>
        <begin position="39"/>
        <end position="49"/>
    </location>
</feature>
<sequence>MVGGAHCMSLSKRTNFQVPPCADPTVWLRILHGARESFLNGNSEPSALPSTPHRAIGSDPSILPLPSPGDQLLHDKINITTSYLFHLSSSQRIPSTPILTPQPGATTNNGPPPPPHNASST</sequence>
<reference evidence="2" key="1">
    <citation type="submission" date="2022-11" db="EMBL/GenBank/DDBJ databases">
        <authorList>
            <person name="Petersen C."/>
        </authorList>
    </citation>
    <scope>NUCLEOTIDE SEQUENCE</scope>
    <source>
        <strain evidence="2">IBT 29864</strain>
    </source>
</reference>
<dbReference type="AlphaFoldDB" id="A0A9W9RR45"/>
<dbReference type="GeneID" id="81442547"/>
<protein>
    <submittedName>
        <fullName evidence="2">Uncharacterized protein</fullName>
    </submittedName>
</protein>
<proteinExistence type="predicted"/>
<dbReference type="Proteomes" id="UP001147782">
    <property type="component" value="Unassembled WGS sequence"/>
</dbReference>
<feature type="region of interest" description="Disordered" evidence="1">
    <location>
        <begin position="39"/>
        <end position="62"/>
    </location>
</feature>
<organism evidence="2 3">
    <name type="scientific">Penicillium cataractarum</name>
    <dbReference type="NCBI Taxonomy" id="2100454"/>
    <lineage>
        <taxon>Eukaryota</taxon>
        <taxon>Fungi</taxon>
        <taxon>Dikarya</taxon>
        <taxon>Ascomycota</taxon>
        <taxon>Pezizomycotina</taxon>
        <taxon>Eurotiomycetes</taxon>
        <taxon>Eurotiomycetidae</taxon>
        <taxon>Eurotiales</taxon>
        <taxon>Aspergillaceae</taxon>
        <taxon>Penicillium</taxon>
    </lineage>
</organism>
<evidence type="ECO:0000313" key="3">
    <source>
        <dbReference type="Proteomes" id="UP001147782"/>
    </source>
</evidence>
<name>A0A9W9RR45_9EURO</name>
<feature type="compositionally biased region" description="Pro residues" evidence="1">
    <location>
        <begin position="110"/>
        <end position="121"/>
    </location>
</feature>
<evidence type="ECO:0000313" key="2">
    <source>
        <dbReference type="EMBL" id="KAJ5364742.1"/>
    </source>
</evidence>
<evidence type="ECO:0000256" key="1">
    <source>
        <dbReference type="SAM" id="MobiDB-lite"/>
    </source>
</evidence>
<comment type="caution">
    <text evidence="2">The sequence shown here is derived from an EMBL/GenBank/DDBJ whole genome shotgun (WGS) entry which is preliminary data.</text>
</comment>
<accession>A0A9W9RR45</accession>
<feature type="region of interest" description="Disordered" evidence="1">
    <location>
        <begin position="93"/>
        <end position="121"/>
    </location>
</feature>
<dbReference type="EMBL" id="JAPZBS010000008">
    <property type="protein sequence ID" value="KAJ5364742.1"/>
    <property type="molecule type" value="Genomic_DNA"/>
</dbReference>
<keyword evidence="3" id="KW-1185">Reference proteome</keyword>
<reference evidence="2" key="2">
    <citation type="journal article" date="2023" name="IMA Fungus">
        <title>Comparative genomic study of the Penicillium genus elucidates a diverse pangenome and 15 lateral gene transfer events.</title>
        <authorList>
            <person name="Petersen C."/>
            <person name="Sorensen T."/>
            <person name="Nielsen M.R."/>
            <person name="Sondergaard T.E."/>
            <person name="Sorensen J.L."/>
            <person name="Fitzpatrick D.A."/>
            <person name="Frisvad J.C."/>
            <person name="Nielsen K.L."/>
        </authorList>
    </citation>
    <scope>NUCLEOTIDE SEQUENCE</scope>
    <source>
        <strain evidence="2">IBT 29864</strain>
    </source>
</reference>
<dbReference type="RefSeq" id="XP_056552368.1">
    <property type="nucleotide sequence ID" value="XM_056703368.1"/>
</dbReference>